<reference evidence="1" key="1">
    <citation type="submission" date="2018-05" db="EMBL/GenBank/DDBJ databases">
        <title>Draft genome of Mucuna pruriens seed.</title>
        <authorList>
            <person name="Nnadi N.E."/>
            <person name="Vos R."/>
            <person name="Hasami M.H."/>
            <person name="Devisetty U.K."/>
            <person name="Aguiy J.C."/>
        </authorList>
    </citation>
    <scope>NUCLEOTIDE SEQUENCE [LARGE SCALE GENOMIC DNA]</scope>
    <source>
        <strain evidence="1">JCA_2017</strain>
    </source>
</reference>
<organism evidence="1 2">
    <name type="scientific">Mucuna pruriens</name>
    <name type="common">Velvet bean</name>
    <name type="synonym">Dolichos pruriens</name>
    <dbReference type="NCBI Taxonomy" id="157652"/>
    <lineage>
        <taxon>Eukaryota</taxon>
        <taxon>Viridiplantae</taxon>
        <taxon>Streptophyta</taxon>
        <taxon>Embryophyta</taxon>
        <taxon>Tracheophyta</taxon>
        <taxon>Spermatophyta</taxon>
        <taxon>Magnoliopsida</taxon>
        <taxon>eudicotyledons</taxon>
        <taxon>Gunneridae</taxon>
        <taxon>Pentapetalae</taxon>
        <taxon>rosids</taxon>
        <taxon>fabids</taxon>
        <taxon>Fabales</taxon>
        <taxon>Fabaceae</taxon>
        <taxon>Papilionoideae</taxon>
        <taxon>50 kb inversion clade</taxon>
        <taxon>NPAAA clade</taxon>
        <taxon>indigoferoid/millettioid clade</taxon>
        <taxon>Phaseoleae</taxon>
        <taxon>Mucuna</taxon>
    </lineage>
</organism>
<name>A0A371F1Q6_MUCPR</name>
<keyword evidence="2" id="KW-1185">Reference proteome</keyword>
<proteinExistence type="predicted"/>
<dbReference type="OrthoDB" id="1433126at2759"/>
<dbReference type="PANTHER" id="PTHR33067">
    <property type="entry name" value="RNA-DIRECTED DNA POLYMERASE-RELATED"/>
    <property type="match status" value="1"/>
</dbReference>
<dbReference type="PANTHER" id="PTHR33067:SF9">
    <property type="entry name" value="RNA-DIRECTED DNA POLYMERASE"/>
    <property type="match status" value="1"/>
</dbReference>
<protein>
    <submittedName>
        <fullName evidence="1">Uncharacterized protein</fullName>
    </submittedName>
</protein>
<dbReference type="InterPro" id="IPR021109">
    <property type="entry name" value="Peptidase_aspartic_dom_sf"/>
</dbReference>
<feature type="non-terminal residue" evidence="1">
    <location>
        <position position="1"/>
    </location>
</feature>
<dbReference type="EMBL" id="QJKJ01011000">
    <property type="protein sequence ID" value="RDX72226.1"/>
    <property type="molecule type" value="Genomic_DNA"/>
</dbReference>
<dbReference type="Gene3D" id="2.40.70.10">
    <property type="entry name" value="Acid Proteases"/>
    <property type="match status" value="1"/>
</dbReference>
<sequence length="365" mass="40840">MTTTNIQFQQNVTTTIQHLQTQIGQLATTVNQLQSNGSRQIPSQTIVNPKGNVSVITLRSGKELLQQKPTLVVNDPNADLLMRSCYKHSGRWKSISLSLMPLSRFQNMKSSSRTYTLQASFYLDSTYHAKECRDLGNFIVPCTICECAFANAMLDLGALINVMLSSVYRSLKFGDLEPTSVIIQLANKSITHPLGILEDVLVRINEFIFSANFYVLDMKDERSSKGSTLILDKPFLMTLRTKIDLKPLPKHLKYAYLEDDQKLLVNTANNFQSEQEERLLQVLRGKRKAIANLPGINPIGGGSPTNEAAIKIIYTISNSQWVSLVQVVPKKFGMVVVKNQNDKLIHIALANQHKTTFTCPFGTFS</sequence>
<dbReference type="CDD" id="cd00303">
    <property type="entry name" value="retropepsin_like"/>
    <property type="match status" value="1"/>
</dbReference>
<evidence type="ECO:0000313" key="1">
    <source>
        <dbReference type="EMBL" id="RDX72226.1"/>
    </source>
</evidence>
<comment type="caution">
    <text evidence="1">The sequence shown here is derived from an EMBL/GenBank/DDBJ whole genome shotgun (WGS) entry which is preliminary data.</text>
</comment>
<dbReference type="AlphaFoldDB" id="A0A371F1Q6"/>
<evidence type="ECO:0000313" key="2">
    <source>
        <dbReference type="Proteomes" id="UP000257109"/>
    </source>
</evidence>
<dbReference type="Proteomes" id="UP000257109">
    <property type="component" value="Unassembled WGS sequence"/>
</dbReference>
<gene>
    <name evidence="1" type="ORF">CR513_48319</name>
</gene>
<accession>A0A371F1Q6</accession>